<reference evidence="4" key="1">
    <citation type="submission" date="2023-04" db="EMBL/GenBank/DDBJ databases">
        <authorList>
            <person name="Vijverberg K."/>
            <person name="Xiong W."/>
            <person name="Schranz E."/>
        </authorList>
    </citation>
    <scope>NUCLEOTIDE SEQUENCE</scope>
</reference>
<dbReference type="GO" id="GO:0000422">
    <property type="term" value="P:autophagy of mitochondrion"/>
    <property type="evidence" value="ECO:0007669"/>
    <property type="project" value="TreeGrafter"/>
</dbReference>
<comment type="similarity">
    <text evidence="1">Belongs to the ATG5 family.</text>
</comment>
<dbReference type="InterPro" id="IPR048318">
    <property type="entry name" value="ATG5_UblB"/>
</dbReference>
<dbReference type="GO" id="GO:0061908">
    <property type="term" value="C:phagophore"/>
    <property type="evidence" value="ECO:0007669"/>
    <property type="project" value="TreeGrafter"/>
</dbReference>
<evidence type="ECO:0000259" key="3">
    <source>
        <dbReference type="Pfam" id="PF04106"/>
    </source>
</evidence>
<dbReference type="GO" id="GO:0005776">
    <property type="term" value="C:autophagosome"/>
    <property type="evidence" value="ECO:0007669"/>
    <property type="project" value="TreeGrafter"/>
</dbReference>
<proteinExistence type="inferred from homology"/>
<evidence type="ECO:0000313" key="5">
    <source>
        <dbReference type="Proteomes" id="UP001177003"/>
    </source>
</evidence>
<dbReference type="Pfam" id="PF04106">
    <property type="entry name" value="ATG5_UblB"/>
    <property type="match status" value="1"/>
</dbReference>
<evidence type="ECO:0000256" key="2">
    <source>
        <dbReference type="SAM" id="SignalP"/>
    </source>
</evidence>
<feature type="signal peptide" evidence="2">
    <location>
        <begin position="1"/>
        <end position="18"/>
    </location>
</feature>
<dbReference type="GO" id="GO:0019776">
    <property type="term" value="F:Atg8-family ligase activity"/>
    <property type="evidence" value="ECO:0007669"/>
    <property type="project" value="TreeGrafter"/>
</dbReference>
<feature type="domain" description="Autophagy protein ATG5 UblB" evidence="3">
    <location>
        <begin position="42"/>
        <end position="119"/>
    </location>
</feature>
<comment type="function">
    <text evidence="1">Required for autophagy.</text>
</comment>
<comment type="subunit">
    <text evidence="1">Conjugated with ATG12.</text>
</comment>
<dbReference type="GO" id="GO:0044233">
    <property type="term" value="C:mitochondria-associated endoplasmic reticulum membrane contact site"/>
    <property type="evidence" value="ECO:0007669"/>
    <property type="project" value="TreeGrafter"/>
</dbReference>
<gene>
    <name evidence="4" type="ORF">LSALG_LOCUS42685</name>
</gene>
<dbReference type="InterPro" id="IPR007239">
    <property type="entry name" value="Atg5"/>
</dbReference>
<name>A0AA36A4I3_LACSI</name>
<organism evidence="4 5">
    <name type="scientific">Lactuca saligna</name>
    <name type="common">Willowleaf lettuce</name>
    <dbReference type="NCBI Taxonomy" id="75948"/>
    <lineage>
        <taxon>Eukaryota</taxon>
        <taxon>Viridiplantae</taxon>
        <taxon>Streptophyta</taxon>
        <taxon>Embryophyta</taxon>
        <taxon>Tracheophyta</taxon>
        <taxon>Spermatophyta</taxon>
        <taxon>Magnoliopsida</taxon>
        <taxon>eudicotyledons</taxon>
        <taxon>Gunneridae</taxon>
        <taxon>Pentapetalae</taxon>
        <taxon>asterids</taxon>
        <taxon>campanulids</taxon>
        <taxon>Asterales</taxon>
        <taxon>Asteraceae</taxon>
        <taxon>Cichorioideae</taxon>
        <taxon>Cichorieae</taxon>
        <taxon>Lactucinae</taxon>
        <taxon>Lactuca</taxon>
    </lineage>
</organism>
<keyword evidence="1" id="KW-0832">Ubl conjugation</keyword>
<dbReference type="Proteomes" id="UP001177003">
    <property type="component" value="Chromosome 9"/>
</dbReference>
<dbReference type="PANTHER" id="PTHR13040">
    <property type="entry name" value="AUTOPHAGY PROTEIN 5"/>
    <property type="match status" value="1"/>
</dbReference>
<keyword evidence="1" id="KW-1017">Isopeptide bond</keyword>
<dbReference type="Gene3D" id="3.10.20.90">
    <property type="entry name" value="Phosphatidylinositol 3-kinase Catalytic Subunit, Chain A, domain 1"/>
    <property type="match status" value="1"/>
</dbReference>
<comment type="subcellular location">
    <subcellularLocation>
        <location evidence="1">Cytoplasm</location>
    </subcellularLocation>
</comment>
<keyword evidence="1" id="KW-0072">Autophagy</keyword>
<accession>A0AA36A4I3</accession>
<evidence type="ECO:0000256" key="1">
    <source>
        <dbReference type="RuleBase" id="RU361202"/>
    </source>
</evidence>
<evidence type="ECO:0000313" key="4">
    <source>
        <dbReference type="EMBL" id="CAI9304298.1"/>
    </source>
</evidence>
<dbReference type="GO" id="GO:0034045">
    <property type="term" value="C:phagophore assembly site membrane"/>
    <property type="evidence" value="ECO:0007669"/>
    <property type="project" value="TreeGrafter"/>
</dbReference>
<dbReference type="PANTHER" id="PTHR13040:SF2">
    <property type="entry name" value="AUTOPHAGY PROTEIN 5"/>
    <property type="match status" value="1"/>
</dbReference>
<protein>
    <recommendedName>
        <fullName evidence="1">Autophagy protein 5</fullName>
    </recommendedName>
</protein>
<feature type="chain" id="PRO_5041367446" description="Autophagy protein 5" evidence="2">
    <location>
        <begin position="19"/>
        <end position="193"/>
    </location>
</feature>
<dbReference type="AlphaFoldDB" id="A0AA36A4I3"/>
<dbReference type="EMBL" id="OX465085">
    <property type="protein sequence ID" value="CAI9304298.1"/>
    <property type="molecule type" value="Genomic_DNA"/>
</dbReference>
<keyword evidence="1" id="KW-0963">Cytoplasm</keyword>
<keyword evidence="1" id="KW-0813">Transport</keyword>
<dbReference type="GO" id="GO:0006995">
    <property type="term" value="P:cellular response to nitrogen starvation"/>
    <property type="evidence" value="ECO:0007669"/>
    <property type="project" value="TreeGrafter"/>
</dbReference>
<dbReference type="GO" id="GO:0034274">
    <property type="term" value="C:Atg12-Atg5-Atg16 complex"/>
    <property type="evidence" value="ECO:0007669"/>
    <property type="project" value="TreeGrafter"/>
</dbReference>
<sequence length="193" mass="21834">MITSSIILLGIIAEEVLCRGSFGTVTCFENLETVPPFETWDQISYINRPVEINKEGKYFTLYDAVKSILPEFFHPAEEESKDGVIKVVRIQGIEPKMEIPFSWVVNNLMNPDYFLHICVYINAGRTMGLRKYYWQYKESNSLNVSGSICLRLNSLSLSQIESFERSAFIDLSAGPFSWEPAVGGEGVNTELTP</sequence>
<keyword evidence="2" id="KW-0732">Signal</keyword>
<keyword evidence="5" id="KW-1185">Reference proteome</keyword>
<dbReference type="GO" id="GO:0034727">
    <property type="term" value="P:piecemeal microautophagy of the nucleus"/>
    <property type="evidence" value="ECO:0007669"/>
    <property type="project" value="TreeGrafter"/>
</dbReference>